<dbReference type="Proteomes" id="UP001499951">
    <property type="component" value="Unassembled WGS sequence"/>
</dbReference>
<organism evidence="1 2">
    <name type="scientific">Rhizomicrobium electricum</name>
    <dbReference type="NCBI Taxonomy" id="480070"/>
    <lineage>
        <taxon>Bacteria</taxon>
        <taxon>Pseudomonadati</taxon>
        <taxon>Pseudomonadota</taxon>
        <taxon>Alphaproteobacteria</taxon>
        <taxon>Micropepsales</taxon>
        <taxon>Micropepsaceae</taxon>
        <taxon>Rhizomicrobium</taxon>
    </lineage>
</organism>
<evidence type="ECO:0008006" key="3">
    <source>
        <dbReference type="Google" id="ProtNLM"/>
    </source>
</evidence>
<dbReference type="EMBL" id="BAAADD010000007">
    <property type="protein sequence ID" value="GAA0578088.1"/>
    <property type="molecule type" value="Genomic_DNA"/>
</dbReference>
<evidence type="ECO:0000313" key="1">
    <source>
        <dbReference type="EMBL" id="GAA0578088.1"/>
    </source>
</evidence>
<proteinExistence type="predicted"/>
<comment type="caution">
    <text evidence="1">The sequence shown here is derived from an EMBL/GenBank/DDBJ whole genome shotgun (WGS) entry which is preliminary data.</text>
</comment>
<accession>A0ABN1EZR5</accession>
<protein>
    <recommendedName>
        <fullName evidence="3">Acyl carrier protein</fullName>
    </recommendedName>
</protein>
<reference evidence="1 2" key="1">
    <citation type="journal article" date="2019" name="Int. J. Syst. Evol. Microbiol.">
        <title>The Global Catalogue of Microorganisms (GCM) 10K type strain sequencing project: providing services to taxonomists for standard genome sequencing and annotation.</title>
        <authorList>
            <consortium name="The Broad Institute Genomics Platform"/>
            <consortium name="The Broad Institute Genome Sequencing Center for Infectious Disease"/>
            <person name="Wu L."/>
            <person name="Ma J."/>
        </authorList>
    </citation>
    <scope>NUCLEOTIDE SEQUENCE [LARGE SCALE GENOMIC DNA]</scope>
    <source>
        <strain evidence="1 2">JCM 15089</strain>
    </source>
</reference>
<gene>
    <name evidence="1" type="ORF">GCM10008942_28740</name>
</gene>
<evidence type="ECO:0000313" key="2">
    <source>
        <dbReference type="Proteomes" id="UP001499951"/>
    </source>
</evidence>
<keyword evidence="2" id="KW-1185">Reference proteome</keyword>
<name>A0ABN1EZR5_9PROT</name>
<dbReference type="RefSeq" id="WP_166936060.1">
    <property type="nucleotide sequence ID" value="NZ_BAAADD010000007.1"/>
</dbReference>
<sequence>MELRELFSRFEIEFELDLPEDAEETLTCVRDVRDYVRKAYRDQGIEISSGAAFERIRRITALLTRADASEIEPGSRFTDLLQYRAA</sequence>